<dbReference type="Pfam" id="PF03161">
    <property type="entry name" value="LAGLIDADG_2"/>
    <property type="match status" value="1"/>
</dbReference>
<keyword evidence="2" id="KW-0378">Hydrolase</keyword>
<geneLocation type="mitochondrion" evidence="2"/>
<gene>
    <name evidence="2" type="primary">mcg5</name>
</gene>
<sequence length="214" mass="24751">MRKKYLTKAERAEFSLSADLKAILVGLIIGDLHVRKFTPSCNPFLRFEQSIIHKDYIFHLYDLFSNYCMAPPKIANRLPDKRTGRVYSRVTFITYSLPCFKDMYDLFYCAGKKVIPLNIADLLTPLGLAYMICDDGCWSQQGKRIILCTESLTLEEVNLLLDVLNDKWDLKCYKNKKGTNLAGYRIIIPSYSIPRLQTLLEPHMPTMMRHKIGL</sequence>
<evidence type="ECO:0000259" key="1">
    <source>
        <dbReference type="Pfam" id="PF03161"/>
    </source>
</evidence>
<name>A0A8E8GS17_9AGAM</name>
<keyword evidence="2" id="KW-0496">Mitochondrion</keyword>
<dbReference type="GO" id="GO:0004519">
    <property type="term" value="F:endonuclease activity"/>
    <property type="evidence" value="ECO:0007669"/>
    <property type="project" value="UniProtKB-KW"/>
</dbReference>
<keyword evidence="2" id="KW-0540">Nuclease</keyword>
<evidence type="ECO:0000313" key="2">
    <source>
        <dbReference type="EMBL" id="QWC53729.1"/>
    </source>
</evidence>
<dbReference type="EMBL" id="MW995476">
    <property type="protein sequence ID" value="QWC53729.1"/>
    <property type="molecule type" value="Genomic_DNA"/>
</dbReference>
<dbReference type="AlphaFoldDB" id="A0A8E8GS17"/>
<protein>
    <submittedName>
        <fullName evidence="2">LAGLIDADG homing endonuclease</fullName>
    </submittedName>
</protein>
<accession>A0A8E8GS17</accession>
<feature type="domain" description="Homing endonuclease LAGLIDADG" evidence="1">
    <location>
        <begin position="22"/>
        <end position="195"/>
    </location>
</feature>
<dbReference type="InterPro" id="IPR004860">
    <property type="entry name" value="LAGLIDADG_dom"/>
</dbReference>
<keyword evidence="2" id="KW-0255">Endonuclease</keyword>
<reference evidence="2" key="1">
    <citation type="submission" date="2021-04" db="EMBL/GenBank/DDBJ databases">
        <title>Mitogenome analysis reveals the evolution and host adaptation in Rhizoctonia solani.</title>
        <authorList>
            <person name="Zheng A."/>
            <person name="Lin R."/>
            <person name="Xia Y."/>
            <person name="Zhang D."/>
            <person name="Xiang X."/>
            <person name="Niu X."/>
            <person name="Liu Y."/>
            <person name="Jiang L."/>
            <person name="Wang X."/>
        </authorList>
    </citation>
    <scope>NUCLEOTIDE SEQUENCE</scope>
    <source>
        <strain evidence="2">AG1-IC</strain>
    </source>
</reference>
<organism evidence="2">
    <name type="scientific">Rhizoctonia solani</name>
    <dbReference type="NCBI Taxonomy" id="456999"/>
    <lineage>
        <taxon>Eukaryota</taxon>
        <taxon>Fungi</taxon>
        <taxon>Dikarya</taxon>
        <taxon>Basidiomycota</taxon>
        <taxon>Agaricomycotina</taxon>
        <taxon>Agaricomycetes</taxon>
        <taxon>Cantharellales</taxon>
        <taxon>Ceratobasidiaceae</taxon>
        <taxon>Rhizoctonia</taxon>
    </lineage>
</organism>
<proteinExistence type="predicted"/>